<protein>
    <submittedName>
        <fullName evidence="7">Glycoside hydrolase family 1 protein</fullName>
    </submittedName>
</protein>
<dbReference type="Pfam" id="PF00232">
    <property type="entry name" value="Glyco_hydro_1"/>
    <property type="match status" value="1"/>
</dbReference>
<evidence type="ECO:0000256" key="2">
    <source>
        <dbReference type="ARBA" id="ARBA00022801"/>
    </source>
</evidence>
<evidence type="ECO:0000256" key="5">
    <source>
        <dbReference type="RuleBase" id="RU003690"/>
    </source>
</evidence>
<dbReference type="InterPro" id="IPR018120">
    <property type="entry name" value="Glyco_hydro_1_AS"/>
</dbReference>
<dbReference type="SUPFAM" id="SSF51445">
    <property type="entry name" value="(Trans)glycosidases"/>
    <property type="match status" value="1"/>
</dbReference>
<feature type="non-terminal residue" evidence="7">
    <location>
        <position position="473"/>
    </location>
</feature>
<comment type="similarity">
    <text evidence="1 5">Belongs to the glycosyl hydrolase 1 family.</text>
</comment>
<evidence type="ECO:0000256" key="4">
    <source>
        <dbReference type="PROSITE-ProRule" id="PRU10055"/>
    </source>
</evidence>
<feature type="active site" description="Nucleophile" evidence="4">
    <location>
        <position position="387"/>
    </location>
</feature>
<gene>
    <name evidence="7" type="ORF">D1831_14135</name>
</gene>
<dbReference type="PANTHER" id="PTHR10353">
    <property type="entry name" value="GLYCOSYL HYDROLASE"/>
    <property type="match status" value="1"/>
</dbReference>
<evidence type="ECO:0000256" key="6">
    <source>
        <dbReference type="RuleBase" id="RU004468"/>
    </source>
</evidence>
<dbReference type="PROSITE" id="PS00572">
    <property type="entry name" value="GLYCOSYL_HYDROL_F1_1"/>
    <property type="match status" value="1"/>
</dbReference>
<dbReference type="GO" id="GO:0016052">
    <property type="term" value="P:carbohydrate catabolic process"/>
    <property type="evidence" value="ECO:0007669"/>
    <property type="project" value="TreeGrafter"/>
</dbReference>
<dbReference type="GO" id="GO:0005829">
    <property type="term" value="C:cytosol"/>
    <property type="evidence" value="ECO:0007669"/>
    <property type="project" value="TreeGrafter"/>
</dbReference>
<dbReference type="InterPro" id="IPR001360">
    <property type="entry name" value="Glyco_hydro_1"/>
</dbReference>
<keyword evidence="2 6" id="KW-0378">Hydrolase</keyword>
<accession>A0A3R8KJ99</accession>
<dbReference type="PANTHER" id="PTHR10353:SF136">
    <property type="entry name" value="ARYL-PHOSPHO-BETA-D-GLUCOSIDASE BGLC"/>
    <property type="match status" value="1"/>
</dbReference>
<dbReference type="PRINTS" id="PR00131">
    <property type="entry name" value="GLHYDRLASE1"/>
</dbReference>
<dbReference type="FunFam" id="3.20.20.80:FF:000004">
    <property type="entry name" value="Beta-glucosidase 6-phospho-beta-glucosidase"/>
    <property type="match status" value="1"/>
</dbReference>
<keyword evidence="3 6" id="KW-0326">Glycosidase</keyword>
<evidence type="ECO:0000256" key="1">
    <source>
        <dbReference type="ARBA" id="ARBA00010838"/>
    </source>
</evidence>
<dbReference type="EMBL" id="QWZQ01000092">
    <property type="protein sequence ID" value="RRK09201.1"/>
    <property type="molecule type" value="Genomic_DNA"/>
</dbReference>
<dbReference type="RefSeq" id="WP_148096383.1">
    <property type="nucleotide sequence ID" value="NZ_QWZQ01000092.1"/>
</dbReference>
<dbReference type="GO" id="GO:0008422">
    <property type="term" value="F:beta-glucosidase activity"/>
    <property type="evidence" value="ECO:0007669"/>
    <property type="project" value="TreeGrafter"/>
</dbReference>
<dbReference type="Proteomes" id="UP000283633">
    <property type="component" value="Unassembled WGS sequence"/>
</dbReference>
<dbReference type="PROSITE" id="PS00653">
    <property type="entry name" value="GLYCOSYL_HYDROL_F1_2"/>
    <property type="match status" value="1"/>
</dbReference>
<dbReference type="InterPro" id="IPR033132">
    <property type="entry name" value="GH_1_N_CS"/>
</dbReference>
<organism evidence="7 8">
    <name type="scientific">Lactiplantibacillus garii</name>
    <dbReference type="NCBI Taxonomy" id="2306423"/>
    <lineage>
        <taxon>Bacteria</taxon>
        <taxon>Bacillati</taxon>
        <taxon>Bacillota</taxon>
        <taxon>Bacilli</taxon>
        <taxon>Lactobacillales</taxon>
        <taxon>Lactobacillaceae</taxon>
        <taxon>Lactiplantibacillus</taxon>
    </lineage>
</organism>
<evidence type="ECO:0000313" key="8">
    <source>
        <dbReference type="Proteomes" id="UP000283633"/>
    </source>
</evidence>
<comment type="caution">
    <text evidence="7">The sequence shown here is derived from an EMBL/GenBank/DDBJ whole genome shotgun (WGS) entry which is preliminary data.</text>
</comment>
<name>A0A3R8KJ99_9LACO</name>
<dbReference type="Gene3D" id="3.20.20.80">
    <property type="entry name" value="Glycosidases"/>
    <property type="match status" value="1"/>
</dbReference>
<evidence type="ECO:0000313" key="7">
    <source>
        <dbReference type="EMBL" id="RRK09201.1"/>
    </source>
</evidence>
<dbReference type="OrthoDB" id="1688691at2"/>
<dbReference type="InterPro" id="IPR017853">
    <property type="entry name" value="GH"/>
</dbReference>
<proteinExistence type="inferred from homology"/>
<dbReference type="AlphaFoldDB" id="A0A3R8KJ99"/>
<sequence>MYYQNLTKFPKGFLWGAASAAYQIEGAWDEDNKGPSIWDQFAKIPGKTFNGTNGNVAIDHYHHYKEDVRLMSEMGLKAYRFSIAWSRIIPDGDGEVNIAGLEFYDSLINELLKHHIQPVITLYHWDIPAALQDKYGGWESRQVISAFEKYCRTVFKRFGNRVTYWVTFNEQNVFVPMGYRWASHPPNVQDVKRMYAANHIVNLANAMAINLFHKMVPRGKIGPSFGYGPTYPITANPNDVLAADNADDFNNNWWLDVYCRGTYPALVMRHLQSLGVAPKVTVADSKLLKSAKPDFLGINYYHGGTFQQNVLEHPIKTKDKKQFSKTDPYLMQPQNEKAQSPELPMFTNVQNPYLNKTDWGWEIDPVGFRIALRRVYEKYQLPIFVTENGLGAQDKLENGTVNDQYRIDYLQTHVAEMQRALTDGVELIGYCAWSFTDLLSWLNGYKKRYGFVYINRNDDSPKDLKRIPKKSFY</sequence>
<evidence type="ECO:0000256" key="3">
    <source>
        <dbReference type="ARBA" id="ARBA00023295"/>
    </source>
</evidence>
<keyword evidence="8" id="KW-1185">Reference proteome</keyword>
<reference evidence="7 8" key="1">
    <citation type="submission" date="2018-08" db="EMBL/GenBank/DDBJ databases">
        <title>Genome Lactobacillus garii FI11369.</title>
        <authorList>
            <person name="Diaz M."/>
            <person name="Narbad A."/>
        </authorList>
    </citation>
    <scope>NUCLEOTIDE SEQUENCE [LARGE SCALE GENOMIC DNA]</scope>
    <source>
        <strain evidence="7 8">FI11369</strain>
    </source>
</reference>